<dbReference type="InterPro" id="IPR001789">
    <property type="entry name" value="Sig_transdc_resp-reg_receiver"/>
</dbReference>
<accession>A0A975B5M2</accession>
<evidence type="ECO:0000313" key="4">
    <source>
        <dbReference type="Proteomes" id="UP000663720"/>
    </source>
</evidence>
<dbReference type="RefSeq" id="WP_207691021.1">
    <property type="nucleotide sequence ID" value="NZ_CP061799.1"/>
</dbReference>
<proteinExistence type="predicted"/>
<feature type="domain" description="Response regulatory" evidence="2">
    <location>
        <begin position="7"/>
        <end position="122"/>
    </location>
</feature>
<dbReference type="KEGG" id="dli:dnl_15090"/>
<reference evidence="3" key="1">
    <citation type="journal article" date="2021" name="Microb. Physiol.">
        <title>Proteogenomic Insights into the Physiology of Marine, Sulfate-Reducing, Filamentous Desulfonema limicola and Desulfonema magnum.</title>
        <authorList>
            <person name="Schnaars V."/>
            <person name="Wohlbrand L."/>
            <person name="Scheve S."/>
            <person name="Hinrichs C."/>
            <person name="Reinhardt R."/>
            <person name="Rabus R."/>
        </authorList>
    </citation>
    <scope>NUCLEOTIDE SEQUENCE</scope>
    <source>
        <strain evidence="3">5ac10</strain>
    </source>
</reference>
<dbReference type="Proteomes" id="UP000663720">
    <property type="component" value="Chromosome"/>
</dbReference>
<dbReference type="Gene3D" id="3.40.50.2300">
    <property type="match status" value="1"/>
</dbReference>
<dbReference type="AlphaFoldDB" id="A0A975B5M2"/>
<dbReference type="SMART" id="SM00448">
    <property type="entry name" value="REC"/>
    <property type="match status" value="1"/>
</dbReference>
<name>A0A975B5M2_9BACT</name>
<sequence length="273" mass="31707">MKTDCHTVLCVDNEALVIESLKRLLRKEEYKVLATSCNDEGLKILKENKVHLVINVQKIPDMNKNGFLKKVKHEYPDIIRAILTGYNEADFATELVSNGYIDRFFLQPWYDQYFRWEIKHTLERYDLIQNNRKLQHKINEQKFAFSSLQKQLEDLINNPENKDRLKNNLPESAVNIMKYLPVPIIGVNDEQKIMIVNQEARFLPGDFQSVRTGKMIYEYLPDSITGRVNVAIHTSTAKSMKKCSIGGILFNIDYIPLPGQDGSKWGILVFRQL</sequence>
<evidence type="ECO:0000259" key="2">
    <source>
        <dbReference type="PROSITE" id="PS50110"/>
    </source>
</evidence>
<protein>
    <submittedName>
        <fullName evidence="3">Two component system response regulator</fullName>
    </submittedName>
</protein>
<dbReference type="GO" id="GO:0000160">
    <property type="term" value="P:phosphorelay signal transduction system"/>
    <property type="evidence" value="ECO:0007669"/>
    <property type="project" value="InterPro"/>
</dbReference>
<dbReference type="PROSITE" id="PS50110">
    <property type="entry name" value="RESPONSE_REGULATORY"/>
    <property type="match status" value="1"/>
</dbReference>
<gene>
    <name evidence="3" type="ORF">dnl_15090</name>
</gene>
<dbReference type="SUPFAM" id="SSF52172">
    <property type="entry name" value="CheY-like"/>
    <property type="match status" value="1"/>
</dbReference>
<dbReference type="Pfam" id="PF00072">
    <property type="entry name" value="Response_reg"/>
    <property type="match status" value="1"/>
</dbReference>
<evidence type="ECO:0000256" key="1">
    <source>
        <dbReference type="PROSITE-ProRule" id="PRU00169"/>
    </source>
</evidence>
<organism evidence="3 4">
    <name type="scientific">Desulfonema limicola</name>
    <dbReference type="NCBI Taxonomy" id="45656"/>
    <lineage>
        <taxon>Bacteria</taxon>
        <taxon>Pseudomonadati</taxon>
        <taxon>Thermodesulfobacteriota</taxon>
        <taxon>Desulfobacteria</taxon>
        <taxon>Desulfobacterales</taxon>
        <taxon>Desulfococcaceae</taxon>
        <taxon>Desulfonema</taxon>
    </lineage>
</organism>
<dbReference type="InterPro" id="IPR011006">
    <property type="entry name" value="CheY-like_superfamily"/>
</dbReference>
<evidence type="ECO:0000313" key="3">
    <source>
        <dbReference type="EMBL" id="QTA79253.1"/>
    </source>
</evidence>
<keyword evidence="4" id="KW-1185">Reference proteome</keyword>
<dbReference type="EMBL" id="CP061799">
    <property type="protein sequence ID" value="QTA79253.1"/>
    <property type="molecule type" value="Genomic_DNA"/>
</dbReference>
<comment type="caution">
    <text evidence="1">Lacks conserved residue(s) required for the propagation of feature annotation.</text>
</comment>